<accession>A0A926JQZ6</accession>
<keyword evidence="2" id="KW-1185">Reference proteome</keyword>
<dbReference type="EMBL" id="JACVDC010000016">
    <property type="protein sequence ID" value="MBC9795838.1"/>
    <property type="molecule type" value="Genomic_DNA"/>
</dbReference>
<organism evidence="1 2">
    <name type="scientific">Sinomicrobium weinanense</name>
    <dbReference type="NCBI Taxonomy" id="2842200"/>
    <lineage>
        <taxon>Bacteria</taxon>
        <taxon>Pseudomonadati</taxon>
        <taxon>Bacteroidota</taxon>
        <taxon>Flavobacteriia</taxon>
        <taxon>Flavobacteriales</taxon>
        <taxon>Flavobacteriaceae</taxon>
        <taxon>Sinomicrobium</taxon>
    </lineage>
</organism>
<evidence type="ECO:0000313" key="1">
    <source>
        <dbReference type="EMBL" id="MBC9795838.1"/>
    </source>
</evidence>
<dbReference type="Proteomes" id="UP000653730">
    <property type="component" value="Unassembled WGS sequence"/>
</dbReference>
<gene>
    <name evidence="1" type="ORF">IBL28_07665</name>
</gene>
<name>A0A926JQZ6_9FLAO</name>
<comment type="caution">
    <text evidence="1">The sequence shown here is derived from an EMBL/GenBank/DDBJ whole genome shotgun (WGS) entry which is preliminary data.</text>
</comment>
<sequence>MMKRFTLTFFLITITVSVSRGQTVDAQYLNPKFGTGDPHKHLRFGTSGEYYAGFMWNNTNAAYGNGNDFSIFIYDNRDINIRTGTGNFIVFPSTGGNVGIGIISPQSKLDIYQRGEGASLLKFDTERPWEFIQTGTDGTSGLALRSMINSKSFRIQSTEGINNATFFTSNTA</sequence>
<dbReference type="AlphaFoldDB" id="A0A926JQZ6"/>
<dbReference type="RefSeq" id="WP_187964988.1">
    <property type="nucleotide sequence ID" value="NZ_JACVDC010000016.1"/>
</dbReference>
<reference evidence="1 2" key="1">
    <citation type="submission" date="2020-09" db="EMBL/GenBank/DDBJ databases">
        <title>Sinomicrobium weinanense sp. nov., a halophilic bacteria isolated from saline-alkali soil.</title>
        <authorList>
            <person name="Wu P."/>
            <person name="Ren H."/>
            <person name="Mei Y."/>
            <person name="Liang Y."/>
            <person name="Chen Z."/>
        </authorList>
    </citation>
    <scope>NUCLEOTIDE SEQUENCE [LARGE SCALE GENOMIC DNA]</scope>
    <source>
        <strain evidence="1 2">FJxs</strain>
    </source>
</reference>
<protein>
    <submittedName>
        <fullName evidence="1">Uncharacterized protein</fullName>
    </submittedName>
</protein>
<evidence type="ECO:0000313" key="2">
    <source>
        <dbReference type="Proteomes" id="UP000653730"/>
    </source>
</evidence>
<proteinExistence type="predicted"/>